<dbReference type="RefSeq" id="WP_115303757.1">
    <property type="nucleotide sequence ID" value="NZ_CAAAHO010000005.1"/>
</dbReference>
<feature type="domain" description="Peptidase M11 gametolysin" evidence="2">
    <location>
        <begin position="115"/>
        <end position="313"/>
    </location>
</feature>
<organism evidence="3 4">
    <name type="scientific">Legionella beliardensis</name>
    <dbReference type="NCBI Taxonomy" id="91822"/>
    <lineage>
        <taxon>Bacteria</taxon>
        <taxon>Pseudomonadati</taxon>
        <taxon>Pseudomonadota</taxon>
        <taxon>Gammaproteobacteria</taxon>
        <taxon>Legionellales</taxon>
        <taxon>Legionellaceae</taxon>
        <taxon>Legionella</taxon>
    </lineage>
</organism>
<dbReference type="InterPro" id="IPR024079">
    <property type="entry name" value="MetalloPept_cat_dom_sf"/>
</dbReference>
<accession>A0A378I5K1</accession>
<dbReference type="Pfam" id="PF05548">
    <property type="entry name" value="Peptidase_M11"/>
    <property type="match status" value="1"/>
</dbReference>
<evidence type="ECO:0000256" key="1">
    <source>
        <dbReference type="SAM" id="SignalP"/>
    </source>
</evidence>
<evidence type="ECO:0000313" key="4">
    <source>
        <dbReference type="Proteomes" id="UP000254968"/>
    </source>
</evidence>
<keyword evidence="4" id="KW-1185">Reference proteome</keyword>
<dbReference type="GO" id="GO:0008237">
    <property type="term" value="F:metallopeptidase activity"/>
    <property type="evidence" value="ECO:0007669"/>
    <property type="project" value="InterPro"/>
</dbReference>
<evidence type="ECO:0000259" key="2">
    <source>
        <dbReference type="Pfam" id="PF05548"/>
    </source>
</evidence>
<reference evidence="3 4" key="1">
    <citation type="submission" date="2018-06" db="EMBL/GenBank/DDBJ databases">
        <authorList>
            <consortium name="Pathogen Informatics"/>
            <person name="Doyle S."/>
        </authorList>
    </citation>
    <scope>NUCLEOTIDE SEQUENCE [LARGE SCALE GENOMIC DNA]</scope>
    <source>
        <strain evidence="3 4">NCTC13315</strain>
    </source>
</reference>
<gene>
    <name evidence="3" type="ORF">NCTC13315_02592</name>
</gene>
<protein>
    <submittedName>
        <fullName evidence="3">Gametolysin peptidase M11</fullName>
    </submittedName>
</protein>
<sequence length="421" mass="46657">MHQLKYIVIAFLLSCASFAFAQTYQGELEVLIVDDFNNNKSKTIYQLHEAGDIYILNLPNSVDKNKLLSGEQVIIEGQEIAGLKEKTLKVDAVTIQKKISLINSPKNFVSDRRKLLTLLVNFTNLQSTSTVSTNDVTSMLYTSLQSTQRNFLRSSFNQVNFVPDTNGDGRQDIYVVNLNYAANDCNYNKWATDARNAAAQAGINLSLYRHHMFVVPQDVNCGWGGLGDLGCGATCSTWVRAYNPTQVYSQLIYTHELGHNLGMHHAATDINNDGVNDSEYGDAACTMGVGDFQYYKEVNAPHRDQMHWFDALPDRITTATTGSYVLNPLEVGLSTPGLVAIKVKKNATDTYYVSYRRNRGLFGPGAPSYLDRISIHWTRAGDTHTYFVKTLNAGQTFVDEANNVRITAVIVGGATAMVTIN</sequence>
<dbReference type="OrthoDB" id="220114at2"/>
<evidence type="ECO:0000313" key="3">
    <source>
        <dbReference type="EMBL" id="STX30030.1"/>
    </source>
</evidence>
<dbReference type="Proteomes" id="UP000254968">
    <property type="component" value="Unassembled WGS sequence"/>
</dbReference>
<name>A0A378I5K1_9GAMM</name>
<dbReference type="SUPFAM" id="SSF55486">
    <property type="entry name" value="Metalloproteases ('zincins'), catalytic domain"/>
    <property type="match status" value="1"/>
</dbReference>
<feature type="signal peptide" evidence="1">
    <location>
        <begin position="1"/>
        <end position="21"/>
    </location>
</feature>
<proteinExistence type="predicted"/>
<keyword evidence="1" id="KW-0732">Signal</keyword>
<feature type="chain" id="PRO_5016780862" evidence="1">
    <location>
        <begin position="22"/>
        <end position="421"/>
    </location>
</feature>
<dbReference type="InterPro" id="IPR008752">
    <property type="entry name" value="Peptidase_M11"/>
</dbReference>
<dbReference type="AlphaFoldDB" id="A0A378I5K1"/>
<dbReference type="Gene3D" id="3.40.390.10">
    <property type="entry name" value="Collagenase (Catalytic Domain)"/>
    <property type="match status" value="1"/>
</dbReference>
<dbReference type="EMBL" id="UGNV01000001">
    <property type="protein sequence ID" value="STX30030.1"/>
    <property type="molecule type" value="Genomic_DNA"/>
</dbReference>